<dbReference type="Gene3D" id="2.60.40.10">
    <property type="entry name" value="Immunoglobulins"/>
    <property type="match status" value="1"/>
</dbReference>
<protein>
    <submittedName>
        <fullName evidence="3">AAEL013185-PA</fullName>
    </submittedName>
</protein>
<dbReference type="PaxDb" id="7159-AAEL013185-PA"/>
<dbReference type="PhylomeDB" id="Q16JX2"/>
<dbReference type="InterPro" id="IPR036179">
    <property type="entry name" value="Ig-like_dom_sf"/>
</dbReference>
<feature type="compositionally biased region" description="Low complexity" evidence="1">
    <location>
        <begin position="181"/>
        <end position="207"/>
    </location>
</feature>
<dbReference type="AlphaFoldDB" id="Q16JX2"/>
<dbReference type="SUPFAM" id="SSF48726">
    <property type="entry name" value="Immunoglobulin"/>
    <property type="match status" value="1"/>
</dbReference>
<feature type="domain" description="Ig-like" evidence="2">
    <location>
        <begin position="25"/>
        <end position="114"/>
    </location>
</feature>
<dbReference type="PANTHER" id="PTHR21261:SF8">
    <property type="entry name" value="BEATEN PATH IA, ISOFORM B-RELATED"/>
    <property type="match status" value="1"/>
</dbReference>
<proteinExistence type="predicted"/>
<dbReference type="InterPro" id="IPR007110">
    <property type="entry name" value="Ig-like_dom"/>
</dbReference>
<dbReference type="InterPro" id="IPR013783">
    <property type="entry name" value="Ig-like_fold"/>
</dbReference>
<dbReference type="FunFam" id="2.60.40.10:FF:000437">
    <property type="entry name" value="Beat-IIIc, isoform A"/>
    <property type="match status" value="1"/>
</dbReference>
<gene>
    <name evidence="3" type="ORF">AaeL_AAEL013185</name>
</gene>
<dbReference type="HOGENOM" id="CLU_869349_0_0_1"/>
<evidence type="ECO:0000313" key="3">
    <source>
        <dbReference type="EMBL" id="EAT34587.1"/>
    </source>
</evidence>
<dbReference type="GO" id="GO:0008045">
    <property type="term" value="P:motor neuron axon guidance"/>
    <property type="evidence" value="ECO:0007669"/>
    <property type="project" value="TreeGrafter"/>
</dbReference>
<organism evidence="3 4">
    <name type="scientific">Aedes aegypti</name>
    <name type="common">Yellowfever mosquito</name>
    <name type="synonym">Culex aegypti</name>
    <dbReference type="NCBI Taxonomy" id="7159"/>
    <lineage>
        <taxon>Eukaryota</taxon>
        <taxon>Metazoa</taxon>
        <taxon>Ecdysozoa</taxon>
        <taxon>Arthropoda</taxon>
        <taxon>Hexapoda</taxon>
        <taxon>Insecta</taxon>
        <taxon>Pterygota</taxon>
        <taxon>Neoptera</taxon>
        <taxon>Endopterygota</taxon>
        <taxon>Diptera</taxon>
        <taxon>Nematocera</taxon>
        <taxon>Culicoidea</taxon>
        <taxon>Culicidae</taxon>
        <taxon>Culicinae</taxon>
        <taxon>Aedini</taxon>
        <taxon>Aedes</taxon>
        <taxon>Stegomyia</taxon>
    </lineage>
</organism>
<dbReference type="PROSITE" id="PS50835">
    <property type="entry name" value="IG_LIKE"/>
    <property type="match status" value="1"/>
</dbReference>
<dbReference type="Proteomes" id="UP000682892">
    <property type="component" value="Unassembled WGS sequence"/>
</dbReference>
<reference evidence="3" key="2">
    <citation type="journal article" date="2007" name="Science">
        <title>Genome sequence of Aedes aegypti, a major arbovirus vector.</title>
        <authorList>
            <person name="Nene V."/>
            <person name="Wortman J.R."/>
            <person name="Lawson D."/>
            <person name="Haas B."/>
            <person name="Kodira C."/>
            <person name="Tu Z.J."/>
            <person name="Loftus B."/>
            <person name="Xi Z."/>
            <person name="Megy K."/>
            <person name="Grabherr M."/>
            <person name="Ren Q."/>
            <person name="Zdobnov E.M."/>
            <person name="Lobo N.F."/>
            <person name="Campbell K.S."/>
            <person name="Brown S.E."/>
            <person name="Bonaldo M.F."/>
            <person name="Zhu J."/>
            <person name="Sinkins S.P."/>
            <person name="Hogenkamp D.G."/>
            <person name="Amedeo P."/>
            <person name="Arensburger P."/>
            <person name="Atkinson P.W."/>
            <person name="Bidwell S."/>
            <person name="Biedler J."/>
            <person name="Birney E."/>
            <person name="Bruggner R.V."/>
            <person name="Costas J."/>
            <person name="Coy M.R."/>
            <person name="Crabtree J."/>
            <person name="Crawford M."/>
            <person name="Debruyn B."/>
            <person name="Decaprio D."/>
            <person name="Eiglmeier K."/>
            <person name="Eisenstadt E."/>
            <person name="El-Dorry H."/>
            <person name="Gelbart W.M."/>
            <person name="Gomes S.L."/>
            <person name="Hammond M."/>
            <person name="Hannick L.I."/>
            <person name="Hogan J.R."/>
            <person name="Holmes M.H."/>
            <person name="Jaffe D."/>
            <person name="Johnston J.S."/>
            <person name="Kennedy R.C."/>
            <person name="Koo H."/>
            <person name="Kravitz S."/>
            <person name="Kriventseva E.V."/>
            <person name="Kulp D."/>
            <person name="Labutti K."/>
            <person name="Lee E."/>
            <person name="Li S."/>
            <person name="Lovin D.D."/>
            <person name="Mao C."/>
            <person name="Mauceli E."/>
            <person name="Menck C.F."/>
            <person name="Miller J.R."/>
            <person name="Montgomery P."/>
            <person name="Mori A."/>
            <person name="Nascimento A.L."/>
            <person name="Naveira H.F."/>
            <person name="Nusbaum C."/>
            <person name="O'leary S."/>
            <person name="Orvis J."/>
            <person name="Pertea M."/>
            <person name="Quesneville H."/>
            <person name="Reidenbach K.R."/>
            <person name="Rogers Y.H."/>
            <person name="Roth C.W."/>
            <person name="Schneider J.R."/>
            <person name="Schatz M."/>
            <person name="Shumway M."/>
            <person name="Stanke M."/>
            <person name="Stinson E.O."/>
            <person name="Tubio J.M."/>
            <person name="Vanzee J.P."/>
            <person name="Verjovski-Almeida S."/>
            <person name="Werner D."/>
            <person name="White O."/>
            <person name="Wyder S."/>
            <person name="Zeng Q."/>
            <person name="Zhao Q."/>
            <person name="Zhao Y."/>
            <person name="Hill C.A."/>
            <person name="Raikhel A.S."/>
            <person name="Soares M.B."/>
            <person name="Knudson D.L."/>
            <person name="Lee N.H."/>
            <person name="Galagan J."/>
            <person name="Salzberg S.L."/>
            <person name="Paulsen I.T."/>
            <person name="Dimopoulos G."/>
            <person name="Collins F.H."/>
            <person name="Birren B."/>
            <person name="Fraser-Liggett C.M."/>
            <person name="Severson D.W."/>
        </authorList>
    </citation>
    <scope>NUCLEOTIDE SEQUENCE [LARGE SCALE GENOMIC DNA]</scope>
    <source>
        <strain evidence="3">Liverpool</strain>
    </source>
</reference>
<evidence type="ECO:0000313" key="4">
    <source>
        <dbReference type="Proteomes" id="UP000682892"/>
    </source>
</evidence>
<reference evidence="3" key="3">
    <citation type="submission" date="2012-09" db="EMBL/GenBank/DDBJ databases">
        <authorList>
            <consortium name="VectorBase"/>
        </authorList>
    </citation>
    <scope>NUCLEOTIDE SEQUENCE</scope>
    <source>
        <strain evidence="3">Liverpool</strain>
    </source>
</reference>
<dbReference type="PANTHER" id="PTHR21261">
    <property type="entry name" value="BEAT PROTEIN"/>
    <property type="match status" value="1"/>
</dbReference>
<dbReference type="VEuPathDB" id="VectorBase:AAEL024519"/>
<evidence type="ECO:0000256" key="1">
    <source>
        <dbReference type="SAM" id="MobiDB-lite"/>
    </source>
</evidence>
<name>Q16JX2_AEDAE</name>
<dbReference type="STRING" id="7159.Q16JX2"/>
<accession>Q16JX2</accession>
<sequence>MHQISYSVHGLDSVHVRVPTAVTLGSPAVLVCESDLPDEDLYSVKWYKGKHEFFRYTSKEIPSIKIFPKAGININVDHCNASHVVLRSVEPHTSGKYSCEITEAAPSFHTKIVTRDLNVVDLPKSDPQIVDMKPFYGADEFLEVECISNESLPAARLEWLINDRPLGTIQPPSRLEFVTLPTSNSSSSSSRSGSQSGTPSKKSTKSSLRQKQNEADDDEDAGTALDSNAVQYHSSPEFTVPVAAAVVASAAALSTNDGQFADSGRCSGTALAICRLLDGTVIEKGLGRGREEGNGLAAIRICRFPAEAPAGTRTFRQRED</sequence>
<dbReference type="eggNOG" id="ENOG502RY6Y">
    <property type="taxonomic scope" value="Eukaryota"/>
</dbReference>
<reference evidence="3" key="1">
    <citation type="submission" date="2005-10" db="EMBL/GenBank/DDBJ databases">
        <authorList>
            <person name="Loftus B.J."/>
            <person name="Nene V.M."/>
            <person name="Hannick L.I."/>
            <person name="Bidwell S."/>
            <person name="Haas B."/>
            <person name="Amedeo P."/>
            <person name="Orvis J."/>
            <person name="Wortman J.R."/>
            <person name="White O.R."/>
            <person name="Salzberg S."/>
            <person name="Shumway M."/>
            <person name="Koo H."/>
            <person name="Zhao Y."/>
            <person name="Holmes M."/>
            <person name="Miller J."/>
            <person name="Schatz M."/>
            <person name="Pop M."/>
            <person name="Pai G."/>
            <person name="Utterback T."/>
            <person name="Rogers Y.-H."/>
            <person name="Kravitz S."/>
            <person name="Fraser C.M."/>
        </authorList>
    </citation>
    <scope>NUCLEOTIDE SEQUENCE</scope>
    <source>
        <strain evidence="3">Liverpool</strain>
    </source>
</reference>
<feature type="region of interest" description="Disordered" evidence="1">
    <location>
        <begin position="178"/>
        <end position="222"/>
    </location>
</feature>
<dbReference type="EMBL" id="CH477988">
    <property type="protein sequence ID" value="EAT34587.1"/>
    <property type="molecule type" value="Genomic_DNA"/>
</dbReference>
<evidence type="ECO:0000259" key="2">
    <source>
        <dbReference type="PROSITE" id="PS50835"/>
    </source>
</evidence>